<evidence type="ECO:0000256" key="1">
    <source>
        <dbReference type="SAM" id="MobiDB-lite"/>
    </source>
</evidence>
<proteinExistence type="predicted"/>
<evidence type="ECO:0000256" key="2">
    <source>
        <dbReference type="SAM" id="SignalP"/>
    </source>
</evidence>
<feature type="chain" id="PRO_5042287000" evidence="2">
    <location>
        <begin position="39"/>
        <end position="283"/>
    </location>
</feature>
<keyword evidence="2" id="KW-0732">Signal</keyword>
<evidence type="ECO:0000313" key="3">
    <source>
        <dbReference type="EMBL" id="KAJ7705713.1"/>
    </source>
</evidence>
<dbReference type="EMBL" id="JARKIB010000468">
    <property type="protein sequence ID" value="KAJ7705713.1"/>
    <property type="molecule type" value="Genomic_DNA"/>
</dbReference>
<gene>
    <name evidence="3" type="ORF">B0H16DRAFT_1482185</name>
</gene>
<feature type="region of interest" description="Disordered" evidence="1">
    <location>
        <begin position="214"/>
        <end position="283"/>
    </location>
</feature>
<feature type="region of interest" description="Disordered" evidence="1">
    <location>
        <begin position="87"/>
        <end position="111"/>
    </location>
</feature>
<dbReference type="Proteomes" id="UP001215598">
    <property type="component" value="Unassembled WGS sequence"/>
</dbReference>
<feature type="signal peptide" evidence="2">
    <location>
        <begin position="1"/>
        <end position="38"/>
    </location>
</feature>
<accession>A0AAD7GUQ9</accession>
<protein>
    <submittedName>
        <fullName evidence="3">Uncharacterized protein</fullName>
    </submittedName>
</protein>
<dbReference type="AlphaFoldDB" id="A0AAD7GUQ9"/>
<keyword evidence="4" id="KW-1185">Reference proteome</keyword>
<reference evidence="3" key="1">
    <citation type="submission" date="2023-03" db="EMBL/GenBank/DDBJ databases">
        <title>Massive genome expansion in bonnet fungi (Mycena s.s.) driven by repeated elements and novel gene families across ecological guilds.</title>
        <authorList>
            <consortium name="Lawrence Berkeley National Laboratory"/>
            <person name="Harder C.B."/>
            <person name="Miyauchi S."/>
            <person name="Viragh M."/>
            <person name="Kuo A."/>
            <person name="Thoen E."/>
            <person name="Andreopoulos B."/>
            <person name="Lu D."/>
            <person name="Skrede I."/>
            <person name="Drula E."/>
            <person name="Henrissat B."/>
            <person name="Morin E."/>
            <person name="Kohler A."/>
            <person name="Barry K."/>
            <person name="LaButti K."/>
            <person name="Morin E."/>
            <person name="Salamov A."/>
            <person name="Lipzen A."/>
            <person name="Mereny Z."/>
            <person name="Hegedus B."/>
            <person name="Baldrian P."/>
            <person name="Stursova M."/>
            <person name="Weitz H."/>
            <person name="Taylor A."/>
            <person name="Grigoriev I.V."/>
            <person name="Nagy L.G."/>
            <person name="Martin F."/>
            <person name="Kauserud H."/>
        </authorList>
    </citation>
    <scope>NUCLEOTIDE SEQUENCE</scope>
    <source>
        <strain evidence="3">CBHHK182m</strain>
    </source>
</reference>
<comment type="caution">
    <text evidence="3">The sequence shown here is derived from an EMBL/GenBank/DDBJ whole genome shotgun (WGS) entry which is preliminary data.</text>
</comment>
<name>A0AAD7GUQ9_9AGAR</name>
<organism evidence="3 4">
    <name type="scientific">Mycena metata</name>
    <dbReference type="NCBI Taxonomy" id="1033252"/>
    <lineage>
        <taxon>Eukaryota</taxon>
        <taxon>Fungi</taxon>
        <taxon>Dikarya</taxon>
        <taxon>Basidiomycota</taxon>
        <taxon>Agaricomycotina</taxon>
        <taxon>Agaricomycetes</taxon>
        <taxon>Agaricomycetidae</taxon>
        <taxon>Agaricales</taxon>
        <taxon>Marasmiineae</taxon>
        <taxon>Mycenaceae</taxon>
        <taxon>Mycena</taxon>
    </lineage>
</organism>
<evidence type="ECO:0000313" key="4">
    <source>
        <dbReference type="Proteomes" id="UP001215598"/>
    </source>
</evidence>
<sequence>MAIRQQGRMGGLWYGARLMLAMLVDLLTLLSEILEVSTEDEISVQSGKHGVDVAEGSTNFTNCASHDAGTTGELVSCLQDARAGQNRAGNQRMFGPSETRHGGAHRVPMPRYSVTNHSGLGNRDSRAQGIGWCFHTGSRILNALFNTAAHPQDEHATRGLHTPTAGLRHLCNYRRLDTRGEFPLCFAGGSSRSLVGIWLDSPRRISLSTLTRPGSEVVPLSQPLNPPRSSRTCAPPSRYTDPGDKLPTRPSNNAGSPVKPDLSDLRPGHGNGASSGLAFLANV</sequence>